<proteinExistence type="inferred from homology"/>
<dbReference type="InterPro" id="IPR033901">
    <property type="entry name" value="RNAPI/III_AC40"/>
</dbReference>
<dbReference type="GeneID" id="25415829"/>
<dbReference type="InterPro" id="IPR036603">
    <property type="entry name" value="RBP11-like"/>
</dbReference>
<dbReference type="GO" id="GO:0005666">
    <property type="term" value="C:RNA polymerase III complex"/>
    <property type="evidence" value="ECO:0007669"/>
    <property type="project" value="TreeGrafter"/>
</dbReference>
<evidence type="ECO:0000313" key="10">
    <source>
        <dbReference type="Proteomes" id="UP000027730"/>
    </source>
</evidence>
<evidence type="ECO:0000256" key="1">
    <source>
        <dbReference type="ARBA" id="ARBA00004123"/>
    </source>
</evidence>
<keyword evidence="10" id="KW-1185">Reference proteome</keyword>
<dbReference type="Gene3D" id="3.30.1360.10">
    <property type="entry name" value="RNA polymerase, RBP11-like subunit"/>
    <property type="match status" value="1"/>
</dbReference>
<dbReference type="RefSeq" id="XP_013423344.1">
    <property type="nucleotide sequence ID" value="XM_013567890.1"/>
</dbReference>
<evidence type="ECO:0000256" key="4">
    <source>
        <dbReference type="ARBA" id="ARBA00023163"/>
    </source>
</evidence>
<evidence type="ECO:0000256" key="6">
    <source>
        <dbReference type="ARBA" id="ARBA00025804"/>
    </source>
</evidence>
<keyword evidence="4" id="KW-0804">Transcription</keyword>
<dbReference type="CDD" id="cd07032">
    <property type="entry name" value="RNAP_I_II_AC40"/>
    <property type="match status" value="1"/>
</dbReference>
<evidence type="ECO:0000259" key="8">
    <source>
        <dbReference type="SMART" id="SM00662"/>
    </source>
</evidence>
<gene>
    <name evidence="9" type="ORF">M436DRAFT_76389</name>
</gene>
<dbReference type="AlphaFoldDB" id="A0A074WC48"/>
<feature type="domain" description="DNA-directed RNA polymerase RpoA/D/Rpb3-type" evidence="8">
    <location>
        <begin position="66"/>
        <end position="377"/>
    </location>
</feature>
<comment type="subcellular location">
    <subcellularLocation>
        <location evidence="1">Nucleus</location>
    </subcellularLocation>
</comment>
<dbReference type="HOGENOM" id="CLU_038421_0_1_1"/>
<organism evidence="9 10">
    <name type="scientific">Aureobasidium namibiae CBS 147.97</name>
    <dbReference type="NCBI Taxonomy" id="1043004"/>
    <lineage>
        <taxon>Eukaryota</taxon>
        <taxon>Fungi</taxon>
        <taxon>Dikarya</taxon>
        <taxon>Ascomycota</taxon>
        <taxon>Pezizomycotina</taxon>
        <taxon>Dothideomycetes</taxon>
        <taxon>Dothideomycetidae</taxon>
        <taxon>Dothideales</taxon>
        <taxon>Saccotheciaceae</taxon>
        <taxon>Aureobasidium</taxon>
    </lineage>
</organism>
<keyword evidence="3" id="KW-0240">DNA-directed RNA polymerase</keyword>
<dbReference type="SUPFAM" id="SSF55257">
    <property type="entry name" value="RBP11-like subunits of RNA polymerase"/>
    <property type="match status" value="1"/>
</dbReference>
<evidence type="ECO:0000313" key="9">
    <source>
        <dbReference type="EMBL" id="KEQ69109.1"/>
    </source>
</evidence>
<evidence type="ECO:0000256" key="2">
    <source>
        <dbReference type="ARBA" id="ARBA00022083"/>
    </source>
</evidence>
<comment type="similarity">
    <text evidence="6">Belongs to the archaeal Rpo3/eukaryotic RPB3 RNA polymerase subunit family.</text>
</comment>
<sequence>MSARSFKQPSQEEVEKRRLVGINPETVSNVVSTDFPGHYPGEDNSWNLDAFKQKLQVNFHKNDQYDSVFSLVGIDASVANAYRRIMLSEIPTLAIEDVFVYDNTSIIQDEVLCHRIGLIPFTGSREGLRWMQWFKKGPPKDDPAQQHIFQQSGEVIDPNASVPRDNNTIVLELNVTCEWRQEGKGLARQGERDPNKLYINSSVYAHQFQFHPQGQQSEYFTGDEAIRPVNPDILIAKLRPGQTIHLQCHCIKGIGADHAKFSPVATASYRLLPSINIKEPILGADAKKFARCFPRGVIALEDDAASGEKKAVVANPMKDTVSRECLRHDEFKDKVQLGRIRDHFIFSVESTGQIDSDEVFLESVRALKIKCERFKRNLNDLMR</sequence>
<dbReference type="GO" id="GO:0046983">
    <property type="term" value="F:protein dimerization activity"/>
    <property type="evidence" value="ECO:0007669"/>
    <property type="project" value="InterPro"/>
</dbReference>
<dbReference type="InterPro" id="IPR022842">
    <property type="entry name" value="RNAP_Rpo3/Rpb3/RPAC1"/>
</dbReference>
<dbReference type="FunFam" id="3.30.1360.10:FF:000005">
    <property type="entry name" value="Dna-directed rna polymerases i and iii subunit"/>
    <property type="match status" value="1"/>
</dbReference>
<dbReference type="GO" id="GO:0006383">
    <property type="term" value="P:transcription by RNA polymerase III"/>
    <property type="evidence" value="ECO:0007669"/>
    <property type="project" value="UniProtKB-ARBA"/>
</dbReference>
<dbReference type="Proteomes" id="UP000027730">
    <property type="component" value="Unassembled WGS sequence"/>
</dbReference>
<dbReference type="HAMAP" id="MF_00320">
    <property type="entry name" value="RNApol_arch_Rpo3"/>
    <property type="match status" value="1"/>
</dbReference>
<dbReference type="GO" id="GO:0006362">
    <property type="term" value="P:transcription elongation by RNA polymerase I"/>
    <property type="evidence" value="ECO:0007669"/>
    <property type="project" value="UniProtKB-ARBA"/>
</dbReference>
<reference evidence="9 10" key="1">
    <citation type="journal article" date="2014" name="BMC Genomics">
        <title>Genome sequencing of four Aureobasidium pullulans varieties: biotechnological potential, stress tolerance, and description of new species.</title>
        <authorList>
            <person name="Gostin Ar C."/>
            <person name="Ohm R.A."/>
            <person name="Kogej T."/>
            <person name="Sonjak S."/>
            <person name="Turk M."/>
            <person name="Zajc J."/>
            <person name="Zalar P."/>
            <person name="Grube M."/>
            <person name="Sun H."/>
            <person name="Han J."/>
            <person name="Sharma A."/>
            <person name="Chiniquy J."/>
            <person name="Ngan C.Y."/>
            <person name="Lipzen A."/>
            <person name="Barry K."/>
            <person name="Grigoriev I.V."/>
            <person name="Gunde-Cimerman N."/>
        </authorList>
    </citation>
    <scope>NUCLEOTIDE SEQUENCE [LARGE SCALE GENOMIC DNA]</scope>
    <source>
        <strain evidence="9 10">CBS 147.97</strain>
    </source>
</reference>
<dbReference type="Pfam" id="PF01000">
    <property type="entry name" value="RNA_pol_A_bac"/>
    <property type="match status" value="1"/>
</dbReference>
<dbReference type="Gene3D" id="2.170.120.12">
    <property type="entry name" value="DNA-directed RNA polymerase, insert domain"/>
    <property type="match status" value="1"/>
</dbReference>
<name>A0A074WC48_9PEZI</name>
<dbReference type="SUPFAM" id="SSF56553">
    <property type="entry name" value="Insert subdomain of RNA polymerase alpha subunit"/>
    <property type="match status" value="1"/>
</dbReference>
<dbReference type="FunFam" id="2.170.120.12:FF:000003">
    <property type="entry name" value="Dna-directed rna polymerases i and iii subunit"/>
    <property type="match status" value="1"/>
</dbReference>
<evidence type="ECO:0000256" key="7">
    <source>
        <dbReference type="ARBA" id="ARBA00081520"/>
    </source>
</evidence>
<dbReference type="SMART" id="SM00662">
    <property type="entry name" value="RPOLD"/>
    <property type="match status" value="1"/>
</dbReference>
<dbReference type="Pfam" id="PF01193">
    <property type="entry name" value="RNA_pol_L"/>
    <property type="match status" value="1"/>
</dbReference>
<dbReference type="InterPro" id="IPR011263">
    <property type="entry name" value="DNA-dir_RNA_pol_RpoA/D/Rpb3"/>
</dbReference>
<evidence type="ECO:0000256" key="3">
    <source>
        <dbReference type="ARBA" id="ARBA00022478"/>
    </source>
</evidence>
<dbReference type="GO" id="GO:0003899">
    <property type="term" value="F:DNA-directed RNA polymerase activity"/>
    <property type="evidence" value="ECO:0007669"/>
    <property type="project" value="InterPro"/>
</dbReference>
<dbReference type="PANTHER" id="PTHR11800">
    <property type="entry name" value="DNA-DIRECTED RNA POLYMERASE"/>
    <property type="match status" value="1"/>
</dbReference>
<protein>
    <recommendedName>
        <fullName evidence="2">DNA-directed RNA polymerases I and III subunit RPAC1</fullName>
    </recommendedName>
    <alternativeName>
        <fullName evidence="7">DNA-directed RNA polymerases I and III 40 kDa polypeptide</fullName>
    </alternativeName>
</protein>
<dbReference type="OrthoDB" id="270173at2759"/>
<dbReference type="InterPro" id="IPR050518">
    <property type="entry name" value="Rpo3/RPB3_RNA_Pol_subunit"/>
</dbReference>
<dbReference type="PANTHER" id="PTHR11800:SF13">
    <property type="entry name" value="DNA-DIRECTED RNA POLYMERASES I AND III SUBUNIT RPAC1"/>
    <property type="match status" value="1"/>
</dbReference>
<evidence type="ECO:0000256" key="5">
    <source>
        <dbReference type="ARBA" id="ARBA00023242"/>
    </source>
</evidence>
<dbReference type="InterPro" id="IPR036643">
    <property type="entry name" value="RNApol_insert_sf"/>
</dbReference>
<dbReference type="GO" id="GO:0005736">
    <property type="term" value="C:RNA polymerase I complex"/>
    <property type="evidence" value="ECO:0007669"/>
    <property type="project" value="UniProtKB-ARBA"/>
</dbReference>
<dbReference type="STRING" id="1043004.A0A074WC48"/>
<accession>A0A074WC48</accession>
<keyword evidence="5" id="KW-0539">Nucleus</keyword>
<dbReference type="InterPro" id="IPR011262">
    <property type="entry name" value="DNA-dir_RNA_pol_insert"/>
</dbReference>
<dbReference type="EMBL" id="KL584723">
    <property type="protein sequence ID" value="KEQ69109.1"/>
    <property type="molecule type" value="Genomic_DNA"/>
</dbReference>